<dbReference type="GO" id="GO:0008897">
    <property type="term" value="F:holo-[acyl-carrier-protein] synthase activity"/>
    <property type="evidence" value="ECO:0007669"/>
    <property type="project" value="InterPro"/>
</dbReference>
<evidence type="ECO:0000256" key="1">
    <source>
        <dbReference type="ARBA" id="ARBA00022679"/>
    </source>
</evidence>
<dbReference type="AlphaFoldDB" id="A0A0U3QTN5"/>
<reference evidence="3 4" key="1">
    <citation type="submission" date="2015-12" db="EMBL/GenBank/DDBJ databases">
        <authorList>
            <person name="Shamseldin A."/>
            <person name="Moawad H."/>
            <person name="Abd El-Rahim W.M."/>
            <person name="Sadowsky M.J."/>
        </authorList>
    </citation>
    <scope>NUCLEOTIDE SEQUENCE [LARGE SCALE GENOMIC DNA]</scope>
    <source>
        <strain evidence="3 4">Ar51</strain>
    </source>
</reference>
<evidence type="ECO:0000313" key="4">
    <source>
        <dbReference type="Proteomes" id="UP000065151"/>
    </source>
</evidence>
<dbReference type="InterPro" id="IPR008278">
    <property type="entry name" value="4-PPantetheinyl_Trfase_dom"/>
</dbReference>
<dbReference type="EMBL" id="CP013747">
    <property type="protein sequence ID" value="ALV40252.1"/>
    <property type="molecule type" value="Genomic_DNA"/>
</dbReference>
<dbReference type="KEGG" id="psul:AU252_02930"/>
<dbReference type="GO" id="GO:0000287">
    <property type="term" value="F:magnesium ion binding"/>
    <property type="evidence" value="ECO:0007669"/>
    <property type="project" value="InterPro"/>
</dbReference>
<dbReference type="InterPro" id="IPR037143">
    <property type="entry name" value="4-PPantetheinyl_Trfase_dom_sf"/>
</dbReference>
<feature type="domain" description="4'-phosphopantetheinyl transferase" evidence="2">
    <location>
        <begin position="156"/>
        <end position="210"/>
    </location>
</feature>
<dbReference type="STRING" id="121292.AU252_02930"/>
<protein>
    <recommendedName>
        <fullName evidence="2">4'-phosphopantetheinyl transferase domain-containing protein</fullName>
    </recommendedName>
</protein>
<dbReference type="Gene3D" id="3.90.470.20">
    <property type="entry name" value="4'-phosphopantetheinyl transferase domain"/>
    <property type="match status" value="1"/>
</dbReference>
<dbReference type="SUPFAM" id="SSF56214">
    <property type="entry name" value="4'-phosphopantetheinyl transferase"/>
    <property type="match status" value="1"/>
</dbReference>
<sequence length="235" mass="23917">MAGPAPEVAAPALPVPVLRSCPPGVSGGQDPTAGCQPIVLGPAELARGAALAPGPRAVFMAGRRALRTFAAELLDIPASDLTTHFSCPRCGSGPELSHGRPGYTLRGGPVPLALSLSRSSGWILLGAVVDPPAGVTMGLDLADPSGMAFEGFDGVALTTTERAALTGLAGPQLLQERARLWARKEAWLKMTGDGLATAPDTLDVLSRPEIRDLAAGEAGLPHNLRAAVALSRTGS</sequence>
<evidence type="ECO:0000259" key="2">
    <source>
        <dbReference type="Pfam" id="PF01648"/>
    </source>
</evidence>
<dbReference type="Pfam" id="PF01648">
    <property type="entry name" value="ACPS"/>
    <property type="match status" value="1"/>
</dbReference>
<name>A0A0U3QTN5_9MICC</name>
<accession>A0A0U3QTN5</accession>
<dbReference type="Proteomes" id="UP000065151">
    <property type="component" value="Chromosome"/>
</dbReference>
<organism evidence="3">
    <name type="scientific">Pseudarthrobacter sulfonivorans</name>
    <dbReference type="NCBI Taxonomy" id="121292"/>
    <lineage>
        <taxon>Bacteria</taxon>
        <taxon>Bacillati</taxon>
        <taxon>Actinomycetota</taxon>
        <taxon>Actinomycetes</taxon>
        <taxon>Micrococcales</taxon>
        <taxon>Micrococcaceae</taxon>
        <taxon>Pseudarthrobacter</taxon>
    </lineage>
</organism>
<keyword evidence="1" id="KW-0808">Transferase</keyword>
<evidence type="ECO:0000313" key="3">
    <source>
        <dbReference type="EMBL" id="ALV40252.1"/>
    </source>
</evidence>
<proteinExistence type="predicted"/>
<dbReference type="RefSeq" id="WP_058929446.1">
    <property type="nucleotide sequence ID" value="NZ_CP013747.1"/>
</dbReference>
<gene>
    <name evidence="3" type="ORF">AU252_02930</name>
</gene>